<evidence type="ECO:0000256" key="1">
    <source>
        <dbReference type="SAM" id="Phobius"/>
    </source>
</evidence>
<evidence type="ECO:0000313" key="2">
    <source>
        <dbReference type="Proteomes" id="UP000095283"/>
    </source>
</evidence>
<keyword evidence="1" id="KW-0812">Transmembrane</keyword>
<keyword evidence="1" id="KW-1133">Transmembrane helix</keyword>
<proteinExistence type="predicted"/>
<evidence type="ECO:0000313" key="3">
    <source>
        <dbReference type="WBParaSite" id="Hba_01966"/>
    </source>
</evidence>
<organism evidence="2 3">
    <name type="scientific">Heterorhabditis bacteriophora</name>
    <name type="common">Entomopathogenic nematode worm</name>
    <dbReference type="NCBI Taxonomy" id="37862"/>
    <lineage>
        <taxon>Eukaryota</taxon>
        <taxon>Metazoa</taxon>
        <taxon>Ecdysozoa</taxon>
        <taxon>Nematoda</taxon>
        <taxon>Chromadorea</taxon>
        <taxon>Rhabditida</taxon>
        <taxon>Rhabditina</taxon>
        <taxon>Rhabditomorpha</taxon>
        <taxon>Strongyloidea</taxon>
        <taxon>Heterorhabditidae</taxon>
        <taxon>Heterorhabditis</taxon>
    </lineage>
</organism>
<dbReference type="Proteomes" id="UP000095283">
    <property type="component" value="Unplaced"/>
</dbReference>
<dbReference type="WBParaSite" id="Hba_01966">
    <property type="protein sequence ID" value="Hba_01966"/>
    <property type="gene ID" value="Hba_01966"/>
</dbReference>
<keyword evidence="1" id="KW-0472">Membrane</keyword>
<feature type="transmembrane region" description="Helical" evidence="1">
    <location>
        <begin position="16"/>
        <end position="39"/>
    </location>
</feature>
<dbReference type="AlphaFoldDB" id="A0A1I7WBB0"/>
<name>A0A1I7WBB0_HETBA</name>
<reference evidence="3" key="1">
    <citation type="submission" date="2016-11" db="UniProtKB">
        <authorList>
            <consortium name="WormBaseParasite"/>
        </authorList>
    </citation>
    <scope>IDENTIFICATION</scope>
</reference>
<protein>
    <submittedName>
        <fullName evidence="3">G_PROTEIN_RECEP_F1_2 domain-containing protein</fullName>
    </submittedName>
</protein>
<sequence>MDIVCDLYISIERMMLWILFMVYPFIRIITSYISVLPISRIIRSNTSITQRSRRYPRKNIYYQHTITFIKIIRNVFYRILLCQLQTMNNAFPSYYRNDFNPIHKNRNISPSSRTSSYSSSSLNTIGPSWIRRQYIRSSTTTKSLLDEYHCYCDYCRINKIFIFRSITKYNYTIRSILPTEDFYIPMICLFYFI</sequence>
<accession>A0A1I7WBB0</accession>
<keyword evidence="2" id="KW-1185">Reference proteome</keyword>